<dbReference type="EMBL" id="CP002772">
    <property type="protein sequence ID" value="AEG18150.1"/>
    <property type="molecule type" value="Genomic_DNA"/>
</dbReference>
<sequence length="125" mass="14148">MTVQDEYVKATALCSCGECSYTYHIGIFENYCPFCHHYECLEWNPKGTSEGEWTCDVCGADYCAADGHCKAGGSQLYLHEYEIPKPVVVTNVKSAEIAQKSPGELMFERLNQFKDVDMLRNSHFN</sequence>
<protein>
    <submittedName>
        <fullName evidence="1">Uncharacterized protein</fullName>
    </submittedName>
</protein>
<accession>F6D4U1</accession>
<reference evidence="1 2" key="1">
    <citation type="journal article" date="2014" name="Int. J. Syst. Evol. Microbiol.">
        <title>Methanobacterium paludis sp. nov. and a novel strain of Methanobacterium lacus isolated from northern peatlands.</title>
        <authorList>
            <person name="Cadillo-Quiroz H."/>
            <person name="Brauer S.L."/>
            <person name="Goodson N."/>
            <person name="Yavitt J.B."/>
            <person name="Zinder S.H."/>
        </authorList>
    </citation>
    <scope>NUCLEOTIDE SEQUENCE [LARGE SCALE GENOMIC DNA]</scope>
    <source>
        <strain evidence="2">DSM 25820 / JCM 18151 / SWAN1</strain>
    </source>
</reference>
<dbReference type="GeneID" id="32173601"/>
<keyword evidence="2" id="KW-1185">Reference proteome</keyword>
<dbReference type="AlphaFoldDB" id="F6D4U1"/>
<dbReference type="RefSeq" id="WP_013825652.1">
    <property type="nucleotide sequence ID" value="NC_015574.1"/>
</dbReference>
<organism evidence="1 2">
    <name type="scientific">Methanobacterium paludis (strain DSM 25820 / JCM 18151 / SWAN1)</name>
    <dbReference type="NCBI Taxonomy" id="868131"/>
    <lineage>
        <taxon>Archaea</taxon>
        <taxon>Methanobacteriati</taxon>
        <taxon>Methanobacteriota</taxon>
        <taxon>Methanomada group</taxon>
        <taxon>Methanobacteria</taxon>
        <taxon>Methanobacteriales</taxon>
        <taxon>Methanobacteriaceae</taxon>
        <taxon>Methanobacterium</taxon>
    </lineage>
</organism>
<dbReference type="KEGG" id="mew:MSWAN_1131"/>
<dbReference type="Proteomes" id="UP000009231">
    <property type="component" value="Chromosome"/>
</dbReference>
<evidence type="ECO:0000313" key="2">
    <source>
        <dbReference type="Proteomes" id="UP000009231"/>
    </source>
</evidence>
<evidence type="ECO:0000313" key="1">
    <source>
        <dbReference type="EMBL" id="AEG18150.1"/>
    </source>
</evidence>
<dbReference type="eggNOG" id="arCOG10865">
    <property type="taxonomic scope" value="Archaea"/>
</dbReference>
<gene>
    <name evidence="1" type="ordered locus">MSWAN_1131</name>
</gene>
<proteinExistence type="predicted"/>
<dbReference type="HOGENOM" id="CLU_1987654_0_0_2"/>
<name>F6D4U1_METPW</name>